<dbReference type="InterPro" id="IPR036651">
    <property type="entry name" value="Gln_synt_N_sf"/>
</dbReference>
<dbReference type="HOGENOM" id="CLU_017290_0_0_6"/>
<keyword evidence="4" id="KW-1133">Transmembrane helix</keyword>
<dbReference type="GO" id="GO:0004356">
    <property type="term" value="F:glutamine synthetase activity"/>
    <property type="evidence" value="ECO:0007669"/>
    <property type="project" value="InterPro"/>
</dbReference>
<evidence type="ECO:0000256" key="4">
    <source>
        <dbReference type="SAM" id="Phobius"/>
    </source>
</evidence>
<dbReference type="SUPFAM" id="SSF54368">
    <property type="entry name" value="Glutamine synthetase, N-terminal domain"/>
    <property type="match status" value="1"/>
</dbReference>
<organism evidence="6 7">
    <name type="scientific">Acinetobacter rudis CIP 110305</name>
    <dbReference type="NCBI Taxonomy" id="421052"/>
    <lineage>
        <taxon>Bacteria</taxon>
        <taxon>Pseudomonadati</taxon>
        <taxon>Pseudomonadota</taxon>
        <taxon>Gammaproteobacteria</taxon>
        <taxon>Moraxellales</taxon>
        <taxon>Moraxellaceae</taxon>
        <taxon>Acinetobacter</taxon>
    </lineage>
</organism>
<comment type="similarity">
    <text evidence="2 3">Belongs to the glutamine synthetase family.</text>
</comment>
<dbReference type="SMART" id="SM01230">
    <property type="entry name" value="Gln-synt_C"/>
    <property type="match status" value="1"/>
</dbReference>
<dbReference type="PANTHER" id="PTHR43785">
    <property type="entry name" value="GAMMA-GLUTAMYLPUTRESCINE SYNTHETASE"/>
    <property type="match status" value="1"/>
</dbReference>
<proteinExistence type="inferred from homology"/>
<sequence>MFDMNSHNHQFRDHIQSPQIKSVADQFNLEVENYLQRFPETDCVDIFLHDLNGHLRGKRIDVHQLATLVQGCYFPLSIYAMSLEGQVVDTSGLETFIGEPDQLCMPVLGSLQPNAIHPETHAQLFLTMQEHDGQDCLLEPRNLLKRVLQQLNSKHYYPVMTAELEFYLFKQNPDQDPLQKHSENQSFDVDALDHNQHILELIKQHAALQGIDIISIVAESSTGQYELNLLHTDDILKLADQIMSLKRMIRQLAQQHQLRACFMAKPNLHQAGSGLHFHMSLRDQAQRNIFATSDIKQGTFRLHQVIAGLLALMPASMAILAPNINSFRRFKMGNHVPLEVNWGNNNRNVAIRIPCSDVENTRIEYRVAGADANPYLAMCIILIGTVYGLTHELDLMPESEANQSSDQPVFLANNQLEALALFQNNSVLQQYLGHPFMTLWSTCKQFEYQSIHNQMTVMELQWGI</sequence>
<dbReference type="InterPro" id="IPR014746">
    <property type="entry name" value="Gln_synth/guanido_kin_cat_dom"/>
</dbReference>
<feature type="domain" description="GS catalytic" evidence="5">
    <location>
        <begin position="140"/>
        <end position="464"/>
    </location>
</feature>
<evidence type="ECO:0000256" key="2">
    <source>
        <dbReference type="PROSITE-ProRule" id="PRU01331"/>
    </source>
</evidence>
<dbReference type="Gene3D" id="3.30.590.10">
    <property type="entry name" value="Glutamine synthetase/guanido kinase, catalytic domain"/>
    <property type="match status" value="1"/>
</dbReference>
<evidence type="ECO:0000313" key="6">
    <source>
        <dbReference type="EMBL" id="EPF69924.1"/>
    </source>
</evidence>
<gene>
    <name evidence="6" type="ORF">F945_03486</name>
</gene>
<comment type="caution">
    <text evidence="6">The sequence shown here is derived from an EMBL/GenBank/DDBJ whole genome shotgun (WGS) entry which is preliminary data.</text>
</comment>
<evidence type="ECO:0000313" key="7">
    <source>
        <dbReference type="Proteomes" id="UP000014568"/>
    </source>
</evidence>
<protein>
    <submittedName>
        <fullName evidence="6">Gamma-glutamylputrescine synthase</fullName>
    </submittedName>
</protein>
<dbReference type="PROSITE" id="PS51987">
    <property type="entry name" value="GS_CATALYTIC"/>
    <property type="match status" value="1"/>
</dbReference>
<dbReference type="Pfam" id="PF00120">
    <property type="entry name" value="Gln-synt_C"/>
    <property type="match status" value="1"/>
</dbReference>
<accession>S3N6N5</accession>
<feature type="transmembrane region" description="Helical" evidence="4">
    <location>
        <begin position="305"/>
        <end position="324"/>
    </location>
</feature>
<reference evidence="6 7" key="1">
    <citation type="submission" date="2013-06" db="EMBL/GenBank/DDBJ databases">
        <title>The Genome Sequence of Acinetobacter rudis CIP 110305.</title>
        <authorList>
            <consortium name="The Broad Institute Genome Sequencing Platform"/>
            <consortium name="The Broad Institute Genome Sequencing Center for Infectious Disease"/>
            <person name="Cerqueira G."/>
            <person name="Feldgarden M."/>
            <person name="Courvalin P."/>
            <person name="Perichon B."/>
            <person name="Grillot-Courvalin C."/>
            <person name="Clermont D."/>
            <person name="Rocha E."/>
            <person name="Yoon E.-J."/>
            <person name="Nemec A."/>
            <person name="Young S.K."/>
            <person name="Zeng Q."/>
            <person name="Gargeya S."/>
            <person name="Fitzgerald M."/>
            <person name="Abouelleil A."/>
            <person name="Alvarado L."/>
            <person name="Berlin A.M."/>
            <person name="Chapman S.B."/>
            <person name="Dewar J."/>
            <person name="Goldberg J."/>
            <person name="Griggs A."/>
            <person name="Gujja S."/>
            <person name="Hansen M."/>
            <person name="Howarth C."/>
            <person name="Imamovic A."/>
            <person name="Larimer J."/>
            <person name="McCowan C."/>
            <person name="Murphy C."/>
            <person name="Pearson M."/>
            <person name="Priest M."/>
            <person name="Roberts A."/>
            <person name="Saif S."/>
            <person name="Shea T."/>
            <person name="Sykes S."/>
            <person name="Wortman J."/>
            <person name="Nusbaum C."/>
            <person name="Birren B."/>
        </authorList>
    </citation>
    <scope>NUCLEOTIDE SEQUENCE [LARGE SCALE GENOMIC DNA]</scope>
    <source>
        <strain evidence="6 7">CIP 110305</strain>
    </source>
</reference>
<keyword evidence="7" id="KW-1185">Reference proteome</keyword>
<dbReference type="eggNOG" id="COG0174">
    <property type="taxonomic scope" value="Bacteria"/>
</dbReference>
<dbReference type="GO" id="GO:0006598">
    <property type="term" value="P:polyamine catabolic process"/>
    <property type="evidence" value="ECO:0007669"/>
    <property type="project" value="TreeGrafter"/>
</dbReference>
<dbReference type="EMBL" id="ATGI01000039">
    <property type="protein sequence ID" value="EPF69924.1"/>
    <property type="molecule type" value="Genomic_DNA"/>
</dbReference>
<dbReference type="InterPro" id="IPR008146">
    <property type="entry name" value="Gln_synth_cat_dom"/>
</dbReference>
<keyword evidence="4" id="KW-0812">Transmembrane</keyword>
<evidence type="ECO:0000259" key="5">
    <source>
        <dbReference type="PROSITE" id="PS51987"/>
    </source>
</evidence>
<evidence type="ECO:0000256" key="1">
    <source>
        <dbReference type="ARBA" id="ARBA00022598"/>
    </source>
</evidence>
<dbReference type="AlphaFoldDB" id="S3N6N5"/>
<keyword evidence="1" id="KW-0436">Ligase</keyword>
<dbReference type="SUPFAM" id="SSF55931">
    <property type="entry name" value="Glutamine synthetase/guanido kinase"/>
    <property type="match status" value="1"/>
</dbReference>
<evidence type="ECO:0000256" key="3">
    <source>
        <dbReference type="RuleBase" id="RU000384"/>
    </source>
</evidence>
<dbReference type="GO" id="GO:0006542">
    <property type="term" value="P:glutamine biosynthetic process"/>
    <property type="evidence" value="ECO:0007669"/>
    <property type="project" value="InterPro"/>
</dbReference>
<dbReference type="STRING" id="632955.GCA_000829675_02708"/>
<dbReference type="PATRIC" id="fig|421052.3.peg.3418"/>
<name>S3N6N5_9GAMM</name>
<dbReference type="PANTHER" id="PTHR43785:SF12">
    <property type="entry name" value="TYPE-1 GLUTAMINE SYNTHETASE 2"/>
    <property type="match status" value="1"/>
</dbReference>
<keyword evidence="4" id="KW-0472">Membrane</keyword>
<dbReference type="Proteomes" id="UP000014568">
    <property type="component" value="Unassembled WGS sequence"/>
</dbReference>